<accession>A0AAN7CY97</accession>
<gene>
    <name evidence="2" type="ORF">C7999DRAFT_39609</name>
</gene>
<comment type="caution">
    <text evidence="2">The sequence shown here is derived from an EMBL/GenBank/DDBJ whole genome shotgun (WGS) entry which is preliminary data.</text>
</comment>
<dbReference type="Proteomes" id="UP001303647">
    <property type="component" value="Unassembled WGS sequence"/>
</dbReference>
<feature type="compositionally biased region" description="Acidic residues" evidence="1">
    <location>
        <begin position="418"/>
        <end position="427"/>
    </location>
</feature>
<feature type="compositionally biased region" description="Acidic residues" evidence="1">
    <location>
        <begin position="204"/>
        <end position="215"/>
    </location>
</feature>
<reference evidence="2" key="1">
    <citation type="journal article" date="2023" name="Mol. Phylogenet. Evol.">
        <title>Genome-scale phylogeny and comparative genomics of the fungal order Sordariales.</title>
        <authorList>
            <person name="Hensen N."/>
            <person name="Bonometti L."/>
            <person name="Westerberg I."/>
            <person name="Brannstrom I.O."/>
            <person name="Guillou S."/>
            <person name="Cros-Aarteil S."/>
            <person name="Calhoun S."/>
            <person name="Haridas S."/>
            <person name="Kuo A."/>
            <person name="Mondo S."/>
            <person name="Pangilinan J."/>
            <person name="Riley R."/>
            <person name="LaButti K."/>
            <person name="Andreopoulos B."/>
            <person name="Lipzen A."/>
            <person name="Chen C."/>
            <person name="Yan M."/>
            <person name="Daum C."/>
            <person name="Ng V."/>
            <person name="Clum A."/>
            <person name="Steindorff A."/>
            <person name="Ohm R.A."/>
            <person name="Martin F."/>
            <person name="Silar P."/>
            <person name="Natvig D.O."/>
            <person name="Lalanne C."/>
            <person name="Gautier V."/>
            <person name="Ament-Velasquez S.L."/>
            <person name="Kruys A."/>
            <person name="Hutchinson M.I."/>
            <person name="Powell A.J."/>
            <person name="Barry K."/>
            <person name="Miller A.N."/>
            <person name="Grigoriev I.V."/>
            <person name="Debuchy R."/>
            <person name="Gladieux P."/>
            <person name="Hiltunen Thoren M."/>
            <person name="Johannesson H."/>
        </authorList>
    </citation>
    <scope>NUCLEOTIDE SEQUENCE</scope>
    <source>
        <strain evidence="2">CBS 359.72</strain>
    </source>
</reference>
<feature type="region of interest" description="Disordered" evidence="1">
    <location>
        <begin position="69"/>
        <end position="291"/>
    </location>
</feature>
<feature type="compositionally biased region" description="Basic and acidic residues" evidence="1">
    <location>
        <begin position="122"/>
        <end position="138"/>
    </location>
</feature>
<evidence type="ECO:0000313" key="3">
    <source>
        <dbReference type="Proteomes" id="UP001303647"/>
    </source>
</evidence>
<dbReference type="GO" id="GO:0005634">
    <property type="term" value="C:nucleus"/>
    <property type="evidence" value="ECO:0007669"/>
    <property type="project" value="TreeGrafter"/>
</dbReference>
<feature type="compositionally biased region" description="Acidic residues" evidence="1">
    <location>
        <begin position="399"/>
        <end position="409"/>
    </location>
</feature>
<feature type="compositionally biased region" description="Basic and acidic residues" evidence="1">
    <location>
        <begin position="84"/>
        <end position="101"/>
    </location>
</feature>
<dbReference type="EMBL" id="MU857625">
    <property type="protein sequence ID" value="KAK4249357.1"/>
    <property type="molecule type" value="Genomic_DNA"/>
</dbReference>
<dbReference type="PANTHER" id="PTHR15410:SF2">
    <property type="entry name" value="HIRA-INTERACTING PROTEIN 3"/>
    <property type="match status" value="1"/>
</dbReference>
<proteinExistence type="predicted"/>
<reference evidence="2" key="2">
    <citation type="submission" date="2023-05" db="EMBL/GenBank/DDBJ databases">
        <authorList>
            <consortium name="Lawrence Berkeley National Laboratory"/>
            <person name="Steindorff A."/>
            <person name="Hensen N."/>
            <person name="Bonometti L."/>
            <person name="Westerberg I."/>
            <person name="Brannstrom I.O."/>
            <person name="Guillou S."/>
            <person name="Cros-Aarteil S."/>
            <person name="Calhoun S."/>
            <person name="Haridas S."/>
            <person name="Kuo A."/>
            <person name="Mondo S."/>
            <person name="Pangilinan J."/>
            <person name="Riley R."/>
            <person name="Labutti K."/>
            <person name="Andreopoulos B."/>
            <person name="Lipzen A."/>
            <person name="Chen C."/>
            <person name="Yanf M."/>
            <person name="Daum C."/>
            <person name="Ng V."/>
            <person name="Clum A."/>
            <person name="Ohm R."/>
            <person name="Martin F."/>
            <person name="Silar P."/>
            <person name="Natvig D."/>
            <person name="Lalanne C."/>
            <person name="Gautier V."/>
            <person name="Ament-Velasquez S.L."/>
            <person name="Kruys A."/>
            <person name="Hutchinson M.I."/>
            <person name="Powell A.J."/>
            <person name="Barry K."/>
            <person name="Miller A.N."/>
            <person name="Grigoriev I.V."/>
            <person name="Debuchy R."/>
            <person name="Gladieux P."/>
            <person name="Thoren M.H."/>
            <person name="Johannesson H."/>
        </authorList>
    </citation>
    <scope>NUCLEOTIDE SEQUENCE</scope>
    <source>
        <strain evidence="2">CBS 359.72</strain>
    </source>
</reference>
<organism evidence="2 3">
    <name type="scientific">Corynascus novoguineensis</name>
    <dbReference type="NCBI Taxonomy" id="1126955"/>
    <lineage>
        <taxon>Eukaryota</taxon>
        <taxon>Fungi</taxon>
        <taxon>Dikarya</taxon>
        <taxon>Ascomycota</taxon>
        <taxon>Pezizomycotina</taxon>
        <taxon>Sordariomycetes</taxon>
        <taxon>Sordariomycetidae</taxon>
        <taxon>Sordariales</taxon>
        <taxon>Chaetomiaceae</taxon>
        <taxon>Corynascus</taxon>
    </lineage>
</organism>
<dbReference type="InterPro" id="IPR037647">
    <property type="entry name" value="HIRIP3"/>
</dbReference>
<feature type="region of interest" description="Disordered" evidence="1">
    <location>
        <begin position="362"/>
        <end position="454"/>
    </location>
</feature>
<dbReference type="PANTHER" id="PTHR15410">
    <property type="entry name" value="HIRA-INTERACTING PROTEIN 3"/>
    <property type="match status" value="1"/>
</dbReference>
<evidence type="ECO:0008006" key="4">
    <source>
        <dbReference type="Google" id="ProtNLM"/>
    </source>
</evidence>
<protein>
    <recommendedName>
        <fullName evidence="4">Transcriptional regulator</fullName>
    </recommendedName>
</protein>
<keyword evidence="3" id="KW-1185">Reference proteome</keyword>
<feature type="compositionally biased region" description="Low complexity" evidence="1">
    <location>
        <begin position="273"/>
        <end position="288"/>
    </location>
</feature>
<evidence type="ECO:0000313" key="2">
    <source>
        <dbReference type="EMBL" id="KAK4249357.1"/>
    </source>
</evidence>
<name>A0AAN7CY97_9PEZI</name>
<dbReference type="AlphaFoldDB" id="A0AAN7CY97"/>
<feature type="compositionally biased region" description="Polar residues" evidence="1">
    <location>
        <begin position="179"/>
        <end position="191"/>
    </location>
</feature>
<sequence>MPPAKASGRAITKELANVVRDIYNSPKRDKLTVNYARQTVEDRLGLEDGFLKEGEWKAKSKQIIIDTLNELETADEPSGRGPTPRKEAEPGRKQSKRENNKRAQKASTPSSDAESSAEDVSDVERRSTPPAKKRELVKRSKKSQVLSESDDDDSGPNDQEPPRPPVKRQPKQLIADASELSNASDDSSAGKPSSEKREAAIPVGDDDSELSEVIDEPSKPKQKKKTKPNTEPRPSSAPVADNSSSELSSVIDEPPPPKRKRKANKATGKDDASAPSKRSKTAAAASADSPEEAQIKLLQSQLKKCGVNKVWAFEFKKHGIDTPKAKIRHLKQMLSDVGMTGRFSEARAREIKEMRELQADLQDVMQGEKSWGVGGGGRGARRRAAVAGQARIRAKKQDDESEGSDDGGEGESSGENSEGSEESDEEGGMPAVRKKGPTGQRAALAFLDDESESD</sequence>
<evidence type="ECO:0000256" key="1">
    <source>
        <dbReference type="SAM" id="MobiDB-lite"/>
    </source>
</evidence>